<comment type="caution">
    <text evidence="1">The sequence shown here is derived from an EMBL/GenBank/DDBJ whole genome shotgun (WGS) entry which is preliminary data.</text>
</comment>
<organism evidence="1 2">
    <name type="scientific">Clostridium fungisolvens</name>
    <dbReference type="NCBI Taxonomy" id="1604897"/>
    <lineage>
        <taxon>Bacteria</taxon>
        <taxon>Bacillati</taxon>
        <taxon>Bacillota</taxon>
        <taxon>Clostridia</taxon>
        <taxon>Eubacteriales</taxon>
        <taxon>Clostridiaceae</taxon>
        <taxon>Clostridium</taxon>
    </lineage>
</organism>
<gene>
    <name evidence="1" type="ORF">bsdtw1_00139</name>
</gene>
<proteinExistence type="predicted"/>
<accession>A0A6V8SAJ2</accession>
<dbReference type="AlphaFoldDB" id="A0A6V8SAJ2"/>
<dbReference type="RefSeq" id="WP_183275685.1">
    <property type="nucleotide sequence ID" value="NZ_BLZR01000001.1"/>
</dbReference>
<keyword evidence="2" id="KW-1185">Reference proteome</keyword>
<reference evidence="1 2" key="1">
    <citation type="submission" date="2020-07" db="EMBL/GenBank/DDBJ databases">
        <title>A new beta-1,3-glucan-decomposing anaerobic bacterium isolated from anoxic soil subjected to biological soil disinfestation.</title>
        <authorList>
            <person name="Ueki A."/>
            <person name="Tonouchi A."/>
        </authorList>
    </citation>
    <scope>NUCLEOTIDE SEQUENCE [LARGE SCALE GENOMIC DNA]</scope>
    <source>
        <strain evidence="1 2">TW1</strain>
    </source>
</reference>
<protein>
    <submittedName>
        <fullName evidence="1">Uncharacterized protein</fullName>
    </submittedName>
</protein>
<name>A0A6V8SAJ2_9CLOT</name>
<dbReference type="Proteomes" id="UP000580568">
    <property type="component" value="Unassembled WGS sequence"/>
</dbReference>
<dbReference type="EMBL" id="BLZR01000001">
    <property type="protein sequence ID" value="GFP74100.1"/>
    <property type="molecule type" value="Genomic_DNA"/>
</dbReference>
<evidence type="ECO:0000313" key="1">
    <source>
        <dbReference type="EMBL" id="GFP74100.1"/>
    </source>
</evidence>
<evidence type="ECO:0000313" key="2">
    <source>
        <dbReference type="Proteomes" id="UP000580568"/>
    </source>
</evidence>
<sequence length="139" mass="16174">MRNEKLEKSINRIDNDIVAINVAKKYLSNTAEINEVIATLNNKRQLLANEIYSEDHLSYSECREIIKEMLGKELAQEEQAELLEMIKEKFGRQSPNVSKKSNGLNAWLKELNIEFRWIDDEVTGWNKLIITGFGVYKQK</sequence>